<keyword evidence="6 7" id="KW-0539">Nucleus</keyword>
<comment type="caution">
    <text evidence="10">The sequence shown here is derived from an EMBL/GenBank/DDBJ whole genome shotgun (WGS) entry which is preliminary data.</text>
</comment>
<evidence type="ECO:0000256" key="8">
    <source>
        <dbReference type="SAM" id="MobiDB-lite"/>
    </source>
</evidence>
<keyword evidence="3 7" id="KW-0805">Transcription regulation</keyword>
<organism evidence="10 11">
    <name type="scientific">Pristionchus mayeri</name>
    <dbReference type="NCBI Taxonomy" id="1317129"/>
    <lineage>
        <taxon>Eukaryota</taxon>
        <taxon>Metazoa</taxon>
        <taxon>Ecdysozoa</taxon>
        <taxon>Nematoda</taxon>
        <taxon>Chromadorea</taxon>
        <taxon>Rhabditida</taxon>
        <taxon>Rhabditina</taxon>
        <taxon>Diplogasteromorpha</taxon>
        <taxon>Diplogasteroidea</taxon>
        <taxon>Neodiplogasteridae</taxon>
        <taxon>Pristionchus</taxon>
    </lineage>
</organism>
<keyword evidence="5 7" id="KW-0804">Transcription</keyword>
<dbReference type="EMBL" id="BTRK01000001">
    <property type="protein sequence ID" value="GMR34034.1"/>
    <property type="molecule type" value="Genomic_DNA"/>
</dbReference>
<comment type="subcellular location">
    <subcellularLocation>
        <location evidence="1 7">Nucleus</location>
    </subcellularLocation>
</comment>
<dbReference type="InterPro" id="IPR015633">
    <property type="entry name" value="E2F"/>
</dbReference>
<gene>
    <name evidence="10" type="ORF">PMAYCL1PPCAC_04229</name>
</gene>
<dbReference type="PANTHER" id="PTHR12081">
    <property type="entry name" value="TRANSCRIPTION FACTOR E2F"/>
    <property type="match status" value="1"/>
</dbReference>
<keyword evidence="4 7" id="KW-0238">DNA-binding</keyword>
<dbReference type="InterPro" id="IPR036388">
    <property type="entry name" value="WH-like_DNA-bd_sf"/>
</dbReference>
<evidence type="ECO:0000259" key="9">
    <source>
        <dbReference type="SMART" id="SM01372"/>
    </source>
</evidence>
<dbReference type="GO" id="GO:0000981">
    <property type="term" value="F:DNA-binding transcription factor activity, RNA polymerase II-specific"/>
    <property type="evidence" value="ECO:0007669"/>
    <property type="project" value="TreeGrafter"/>
</dbReference>
<dbReference type="Proteomes" id="UP001328107">
    <property type="component" value="Unassembled WGS sequence"/>
</dbReference>
<evidence type="ECO:0000256" key="4">
    <source>
        <dbReference type="ARBA" id="ARBA00023125"/>
    </source>
</evidence>
<accession>A0AAN4Z6I6</accession>
<keyword evidence="11" id="KW-1185">Reference proteome</keyword>
<dbReference type="SMART" id="SM01372">
    <property type="entry name" value="E2F_TDP"/>
    <property type="match status" value="1"/>
</dbReference>
<dbReference type="Pfam" id="PF02319">
    <property type="entry name" value="WHD_E2F_TDP"/>
    <property type="match status" value="1"/>
</dbReference>
<dbReference type="FunFam" id="1.10.10.10:FF:000458">
    <property type="entry name" value="E2F-like (Mammalian transcription factor)"/>
    <property type="match status" value="1"/>
</dbReference>
<protein>
    <recommendedName>
        <fullName evidence="9">E2F/DP family winged-helix DNA-binding domain-containing protein</fullName>
    </recommendedName>
</protein>
<evidence type="ECO:0000256" key="2">
    <source>
        <dbReference type="ARBA" id="ARBA00010940"/>
    </source>
</evidence>
<comment type="similarity">
    <text evidence="2 7">Belongs to the E2F/DP family.</text>
</comment>
<reference evidence="11" key="1">
    <citation type="submission" date="2022-10" db="EMBL/GenBank/DDBJ databases">
        <title>Genome assembly of Pristionchus species.</title>
        <authorList>
            <person name="Yoshida K."/>
            <person name="Sommer R.J."/>
        </authorList>
    </citation>
    <scope>NUCLEOTIDE SEQUENCE [LARGE SCALE GENOMIC DNA]</scope>
    <source>
        <strain evidence="11">RS5460</strain>
    </source>
</reference>
<dbReference type="Gene3D" id="1.10.10.10">
    <property type="entry name" value="Winged helix-like DNA-binding domain superfamily/Winged helix DNA-binding domain"/>
    <property type="match status" value="1"/>
</dbReference>
<evidence type="ECO:0000313" key="11">
    <source>
        <dbReference type="Proteomes" id="UP001328107"/>
    </source>
</evidence>
<feature type="domain" description="E2F/DP family winged-helix DNA-binding" evidence="9">
    <location>
        <begin position="148"/>
        <end position="205"/>
    </location>
</feature>
<dbReference type="PANTHER" id="PTHR12081:SF18">
    <property type="entry name" value="TRANSCRIPTION FACTOR E2F2-RELATED"/>
    <property type="match status" value="1"/>
</dbReference>
<name>A0AAN4Z6I6_9BILA</name>
<dbReference type="InterPro" id="IPR003316">
    <property type="entry name" value="E2F_WHTH_DNA-bd_dom"/>
</dbReference>
<evidence type="ECO:0000256" key="6">
    <source>
        <dbReference type="ARBA" id="ARBA00023242"/>
    </source>
</evidence>
<sequence length="205" mass="22784">AAGQGEREMDPSTISLMESDQVASLRLRRGARPSRNGHLLVPGPEAYYDLDEELGPDPMAAGDQWMDLFGMQGYAAEGGAVKRRRKSKWPKEEELFEYEENEDMAQVEAAAAAAERAAAKRIKGQNQRMARNSRMMKGDGSPTTPGGRLENSLLVLTRKFMELRNRSEDLNLNEAATTLGVQKRRLYDITNVLEGIDLIVKTGKN</sequence>
<evidence type="ECO:0000256" key="7">
    <source>
        <dbReference type="RuleBase" id="RU003796"/>
    </source>
</evidence>
<dbReference type="AlphaFoldDB" id="A0AAN4Z6I6"/>
<feature type="non-terminal residue" evidence="10">
    <location>
        <position position="1"/>
    </location>
</feature>
<evidence type="ECO:0000256" key="1">
    <source>
        <dbReference type="ARBA" id="ARBA00004123"/>
    </source>
</evidence>
<dbReference type="GO" id="GO:0000978">
    <property type="term" value="F:RNA polymerase II cis-regulatory region sequence-specific DNA binding"/>
    <property type="evidence" value="ECO:0007669"/>
    <property type="project" value="InterPro"/>
</dbReference>
<evidence type="ECO:0000256" key="5">
    <source>
        <dbReference type="ARBA" id="ARBA00023163"/>
    </source>
</evidence>
<dbReference type="InterPro" id="IPR036390">
    <property type="entry name" value="WH_DNA-bd_sf"/>
</dbReference>
<evidence type="ECO:0000256" key="3">
    <source>
        <dbReference type="ARBA" id="ARBA00023015"/>
    </source>
</evidence>
<dbReference type="GO" id="GO:0090575">
    <property type="term" value="C:RNA polymerase II transcription regulator complex"/>
    <property type="evidence" value="ECO:0007669"/>
    <property type="project" value="TreeGrafter"/>
</dbReference>
<evidence type="ECO:0000313" key="10">
    <source>
        <dbReference type="EMBL" id="GMR34034.1"/>
    </source>
</evidence>
<feature type="region of interest" description="Disordered" evidence="8">
    <location>
        <begin position="120"/>
        <end position="149"/>
    </location>
</feature>
<dbReference type="SUPFAM" id="SSF46785">
    <property type="entry name" value="Winged helix' DNA-binding domain"/>
    <property type="match status" value="1"/>
</dbReference>
<feature type="non-terminal residue" evidence="10">
    <location>
        <position position="205"/>
    </location>
</feature>
<proteinExistence type="inferred from homology"/>